<evidence type="ECO:0000313" key="2">
    <source>
        <dbReference type="EnsemblPlants" id="Pp3c23_21880V3.1"/>
    </source>
</evidence>
<reference evidence="2" key="3">
    <citation type="submission" date="2020-12" db="UniProtKB">
        <authorList>
            <consortium name="EnsemblPlants"/>
        </authorList>
    </citation>
    <scope>IDENTIFICATION</scope>
</reference>
<dbReference type="InParanoid" id="A0A2K1IKB5"/>
<dbReference type="EnsemblPlants" id="Pp3c23_21880V3.1">
    <property type="protein sequence ID" value="Pp3c23_21880V3.1"/>
    <property type="gene ID" value="Pp3c23_21880"/>
</dbReference>
<reference evidence="1 3" key="2">
    <citation type="journal article" date="2018" name="Plant J.">
        <title>The Physcomitrella patens chromosome-scale assembly reveals moss genome structure and evolution.</title>
        <authorList>
            <person name="Lang D."/>
            <person name="Ullrich K.K."/>
            <person name="Murat F."/>
            <person name="Fuchs J."/>
            <person name="Jenkins J."/>
            <person name="Haas F.B."/>
            <person name="Piednoel M."/>
            <person name="Gundlach H."/>
            <person name="Van Bel M."/>
            <person name="Meyberg R."/>
            <person name="Vives C."/>
            <person name="Morata J."/>
            <person name="Symeonidi A."/>
            <person name="Hiss M."/>
            <person name="Muchero W."/>
            <person name="Kamisugi Y."/>
            <person name="Saleh O."/>
            <person name="Blanc G."/>
            <person name="Decker E.L."/>
            <person name="van Gessel N."/>
            <person name="Grimwood J."/>
            <person name="Hayes R.D."/>
            <person name="Graham S.W."/>
            <person name="Gunter L.E."/>
            <person name="McDaniel S.F."/>
            <person name="Hoernstein S.N.W."/>
            <person name="Larsson A."/>
            <person name="Li F.W."/>
            <person name="Perroud P.F."/>
            <person name="Phillips J."/>
            <person name="Ranjan P."/>
            <person name="Rokshar D.S."/>
            <person name="Rothfels C.J."/>
            <person name="Schneider L."/>
            <person name="Shu S."/>
            <person name="Stevenson D.W."/>
            <person name="Thummler F."/>
            <person name="Tillich M."/>
            <person name="Villarreal Aguilar J.C."/>
            <person name="Widiez T."/>
            <person name="Wong G.K."/>
            <person name="Wymore A."/>
            <person name="Zhang Y."/>
            <person name="Zimmer A.D."/>
            <person name="Quatrano R.S."/>
            <person name="Mayer K.F.X."/>
            <person name="Goodstein D."/>
            <person name="Casacuberta J.M."/>
            <person name="Vandepoele K."/>
            <person name="Reski R."/>
            <person name="Cuming A.C."/>
            <person name="Tuskan G.A."/>
            <person name="Maumus F."/>
            <person name="Salse J."/>
            <person name="Schmutz J."/>
            <person name="Rensing S.A."/>
        </authorList>
    </citation>
    <scope>NUCLEOTIDE SEQUENCE [LARGE SCALE GENOMIC DNA]</scope>
    <source>
        <strain evidence="2 3">cv. Gransden 2004</strain>
    </source>
</reference>
<dbReference type="AlphaFoldDB" id="A0A2K1IKB5"/>
<evidence type="ECO:0000313" key="1">
    <source>
        <dbReference type="EMBL" id="PNR29720.1"/>
    </source>
</evidence>
<dbReference type="EnsemblPlants" id="Pp3c23_21880V3.2">
    <property type="protein sequence ID" value="Pp3c23_21880V3.2"/>
    <property type="gene ID" value="Pp3c23_21880"/>
</dbReference>
<evidence type="ECO:0000313" key="3">
    <source>
        <dbReference type="Proteomes" id="UP000006727"/>
    </source>
</evidence>
<dbReference type="EMBL" id="ABEU02000023">
    <property type="protein sequence ID" value="PNR29720.1"/>
    <property type="molecule type" value="Genomic_DNA"/>
</dbReference>
<dbReference type="Proteomes" id="UP000006727">
    <property type="component" value="Chromosome 23"/>
</dbReference>
<dbReference type="Gramene" id="Pp3c23_21880V3.2">
    <property type="protein sequence ID" value="Pp3c23_21880V3.2"/>
    <property type="gene ID" value="Pp3c23_21880"/>
</dbReference>
<dbReference type="Gramene" id="Pp3c23_21880V3.1">
    <property type="protein sequence ID" value="Pp3c23_21880V3.1"/>
    <property type="gene ID" value="Pp3c23_21880"/>
</dbReference>
<gene>
    <name evidence="1" type="ORF">PHYPA_028414</name>
</gene>
<keyword evidence="3" id="KW-1185">Reference proteome</keyword>
<name>A0A2K1IKB5_PHYPA</name>
<protein>
    <submittedName>
        <fullName evidence="1 2">Uncharacterized protein</fullName>
    </submittedName>
</protein>
<accession>A0A2K1IKB5</accession>
<organism evidence="1">
    <name type="scientific">Physcomitrium patens</name>
    <name type="common">Spreading-leaved earth moss</name>
    <name type="synonym">Physcomitrella patens</name>
    <dbReference type="NCBI Taxonomy" id="3218"/>
    <lineage>
        <taxon>Eukaryota</taxon>
        <taxon>Viridiplantae</taxon>
        <taxon>Streptophyta</taxon>
        <taxon>Embryophyta</taxon>
        <taxon>Bryophyta</taxon>
        <taxon>Bryophytina</taxon>
        <taxon>Bryopsida</taxon>
        <taxon>Funariidae</taxon>
        <taxon>Funariales</taxon>
        <taxon>Funariaceae</taxon>
        <taxon>Physcomitrium</taxon>
    </lineage>
</organism>
<sequence>MDLLHLKSPEPAAPSVSFHARDSFSWEFIEERHLSELVSQVCRNWQTLATCGKKELTVLDESARSTVTWTLVTVMEDGSTVVVDAGRSCRQSVSDAFERIDCGWTN</sequence>
<reference evidence="1 3" key="1">
    <citation type="journal article" date="2008" name="Science">
        <title>The Physcomitrella genome reveals evolutionary insights into the conquest of land by plants.</title>
        <authorList>
            <person name="Rensing S."/>
            <person name="Lang D."/>
            <person name="Zimmer A."/>
            <person name="Terry A."/>
            <person name="Salamov A."/>
            <person name="Shapiro H."/>
            <person name="Nishiyama T."/>
            <person name="Perroud P.-F."/>
            <person name="Lindquist E."/>
            <person name="Kamisugi Y."/>
            <person name="Tanahashi T."/>
            <person name="Sakakibara K."/>
            <person name="Fujita T."/>
            <person name="Oishi K."/>
            <person name="Shin-I T."/>
            <person name="Kuroki Y."/>
            <person name="Toyoda A."/>
            <person name="Suzuki Y."/>
            <person name="Hashimoto A."/>
            <person name="Yamaguchi K."/>
            <person name="Sugano A."/>
            <person name="Kohara Y."/>
            <person name="Fujiyama A."/>
            <person name="Anterola A."/>
            <person name="Aoki S."/>
            <person name="Ashton N."/>
            <person name="Barbazuk W.B."/>
            <person name="Barker E."/>
            <person name="Bennetzen J."/>
            <person name="Bezanilla M."/>
            <person name="Blankenship R."/>
            <person name="Cho S.H."/>
            <person name="Dutcher S."/>
            <person name="Estelle M."/>
            <person name="Fawcett J.A."/>
            <person name="Gundlach H."/>
            <person name="Hanada K."/>
            <person name="Heyl A."/>
            <person name="Hicks K.A."/>
            <person name="Hugh J."/>
            <person name="Lohr M."/>
            <person name="Mayer K."/>
            <person name="Melkozernov A."/>
            <person name="Murata T."/>
            <person name="Nelson D."/>
            <person name="Pils B."/>
            <person name="Prigge M."/>
            <person name="Reiss B."/>
            <person name="Renner T."/>
            <person name="Rombauts S."/>
            <person name="Rushton P."/>
            <person name="Sanderfoot A."/>
            <person name="Schween G."/>
            <person name="Shiu S.-H."/>
            <person name="Stueber K."/>
            <person name="Theodoulou F.L."/>
            <person name="Tu H."/>
            <person name="Van de Peer Y."/>
            <person name="Verrier P.J."/>
            <person name="Waters E."/>
            <person name="Wood A."/>
            <person name="Yang L."/>
            <person name="Cove D."/>
            <person name="Cuming A."/>
            <person name="Hasebe M."/>
            <person name="Lucas S."/>
            <person name="Mishler D.B."/>
            <person name="Reski R."/>
            <person name="Grigoriev I."/>
            <person name="Quatrano R.S."/>
            <person name="Boore J.L."/>
        </authorList>
    </citation>
    <scope>NUCLEOTIDE SEQUENCE [LARGE SCALE GENOMIC DNA]</scope>
    <source>
        <strain evidence="2 3">cv. Gransden 2004</strain>
    </source>
</reference>
<proteinExistence type="predicted"/>
<dbReference type="PaxDb" id="3218-PP1S335_62V6.1"/>